<feature type="compositionally biased region" description="Polar residues" evidence="7">
    <location>
        <begin position="239"/>
        <end position="252"/>
    </location>
</feature>
<keyword evidence="5" id="KW-0804">Transcription</keyword>
<dbReference type="SUPFAM" id="SSF46689">
    <property type="entry name" value="Homeodomain-like"/>
    <property type="match status" value="1"/>
</dbReference>
<comment type="subcellular location">
    <subcellularLocation>
        <location evidence="1">Nucleus</location>
    </subcellularLocation>
</comment>
<feature type="compositionally biased region" description="Basic and acidic residues" evidence="7">
    <location>
        <begin position="444"/>
        <end position="471"/>
    </location>
</feature>
<evidence type="ECO:0000256" key="1">
    <source>
        <dbReference type="ARBA" id="ARBA00004123"/>
    </source>
</evidence>
<dbReference type="InterPro" id="IPR046955">
    <property type="entry name" value="PHR1-like"/>
</dbReference>
<dbReference type="PANTHER" id="PTHR31499">
    <property type="entry name" value="MYB FAMILY TRANSCRIPTION FACTOR PHL11"/>
    <property type="match status" value="1"/>
</dbReference>
<reference evidence="10" key="2">
    <citation type="submission" date="2020-07" db="EMBL/GenBank/DDBJ databases">
        <authorList>
            <person name="Vera ALvarez R."/>
            <person name="Arias-Moreno D.M."/>
            <person name="Jimenez-Jacinto V."/>
            <person name="Jimenez-Bremont J.F."/>
            <person name="Swaminathan K."/>
            <person name="Moose S.P."/>
            <person name="Guerrero-Gonzalez M.L."/>
            <person name="Marino-Ramirez L."/>
            <person name="Landsman D."/>
            <person name="Rodriguez-Kessler M."/>
            <person name="Delgado-Sanchez P."/>
        </authorList>
    </citation>
    <scope>NUCLEOTIDE SEQUENCE</scope>
    <source>
        <tissue evidence="10">Cladode</tissue>
    </source>
</reference>
<evidence type="ECO:0000256" key="2">
    <source>
        <dbReference type="ARBA" id="ARBA00006783"/>
    </source>
</evidence>
<dbReference type="GO" id="GO:0003700">
    <property type="term" value="F:DNA-binding transcription factor activity"/>
    <property type="evidence" value="ECO:0007669"/>
    <property type="project" value="InterPro"/>
</dbReference>
<dbReference type="Pfam" id="PF00249">
    <property type="entry name" value="Myb_DNA-binding"/>
    <property type="match status" value="1"/>
</dbReference>
<feature type="region of interest" description="Disordered" evidence="7">
    <location>
        <begin position="391"/>
        <end position="480"/>
    </location>
</feature>
<evidence type="ECO:0000256" key="4">
    <source>
        <dbReference type="ARBA" id="ARBA00023054"/>
    </source>
</evidence>
<feature type="region of interest" description="Disordered" evidence="7">
    <location>
        <begin position="239"/>
        <end position="258"/>
    </location>
</feature>
<protein>
    <recommendedName>
        <fullName evidence="11">HTH myb-type domain-containing protein</fullName>
    </recommendedName>
</protein>
<feature type="compositionally biased region" description="Low complexity" evidence="7">
    <location>
        <begin position="46"/>
        <end position="71"/>
    </location>
</feature>
<sequence>MRTQLPTMNNPSRGPLLDDHSGKGSATYSGARHPVELSGAESCQDSATSECSYSSTSKQSGNVEQSSSFSSQYERSVPRNIFPSSSLSHLKSVPSSSSMFCTNLYLSSSSTSEAQKQPGKFPFLPHPSTSHSTSGIHSAKAQSFLKDDPNSLIKRNYSEDSIRDFLNYPGSSSDGGFDGVTCTSDCMALTEQMELQLLSDELQLAMTDSGENPGIDEIYEASPVASRPGIPSEENNCEPVTNNAQSGQSTSAGGVAHKPRMRWTPELHKRFLEAVNKLDGAEKATPKGVLKLMNVEGITIYHVKSHLQKYRLAKFVPERKEDKKACVSEEKRANSNSKEFDVLKKGDITEALRLQMEVQKQLHEQLEKQRELQLRMEEHARYLQKIIEEQQKASPSLTSPQSSITSDQPDPELHPSSPSLASDSPSDKPAEFKTDSSLQFALKHTLDGHDDIEQHPPQKRVCHDPKPKSSLDEPSIDDTV</sequence>
<dbReference type="InterPro" id="IPR001005">
    <property type="entry name" value="SANT/Myb"/>
</dbReference>
<dbReference type="InterPro" id="IPR006447">
    <property type="entry name" value="Myb_dom_plants"/>
</dbReference>
<feature type="domain" description="MYB-CC type transcription factor LHEQLE-containing" evidence="9">
    <location>
        <begin position="347"/>
        <end position="393"/>
    </location>
</feature>
<feature type="region of interest" description="Disordered" evidence="7">
    <location>
        <begin position="1"/>
        <end position="71"/>
    </location>
</feature>
<keyword evidence="6" id="KW-0539">Nucleus</keyword>
<name>A0A7C9F871_OPUST</name>
<dbReference type="GO" id="GO:0003677">
    <property type="term" value="F:DNA binding"/>
    <property type="evidence" value="ECO:0007669"/>
    <property type="project" value="InterPro"/>
</dbReference>
<keyword evidence="4" id="KW-0175">Coiled coil</keyword>
<feature type="compositionally biased region" description="Polar residues" evidence="7">
    <location>
        <begin position="1"/>
        <end position="12"/>
    </location>
</feature>
<evidence type="ECO:0000256" key="6">
    <source>
        <dbReference type="ARBA" id="ARBA00023242"/>
    </source>
</evidence>
<dbReference type="Pfam" id="PF14379">
    <property type="entry name" value="Myb_CC_LHEQLE"/>
    <property type="match status" value="1"/>
</dbReference>
<evidence type="ECO:0000256" key="3">
    <source>
        <dbReference type="ARBA" id="ARBA00023015"/>
    </source>
</evidence>
<feature type="compositionally biased region" description="Polar residues" evidence="7">
    <location>
        <begin position="392"/>
        <end position="408"/>
    </location>
</feature>
<evidence type="ECO:0008006" key="11">
    <source>
        <dbReference type="Google" id="ProtNLM"/>
    </source>
</evidence>
<dbReference type="Gene3D" id="1.10.10.60">
    <property type="entry name" value="Homeodomain-like"/>
    <property type="match status" value="1"/>
</dbReference>
<evidence type="ECO:0000259" key="8">
    <source>
        <dbReference type="Pfam" id="PF00249"/>
    </source>
</evidence>
<dbReference type="AlphaFoldDB" id="A0A7C9F871"/>
<evidence type="ECO:0000313" key="10">
    <source>
        <dbReference type="EMBL" id="MBA4680225.1"/>
    </source>
</evidence>
<evidence type="ECO:0000256" key="5">
    <source>
        <dbReference type="ARBA" id="ARBA00023163"/>
    </source>
</evidence>
<accession>A0A7C9F871</accession>
<dbReference type="InterPro" id="IPR009057">
    <property type="entry name" value="Homeodomain-like_sf"/>
</dbReference>
<dbReference type="NCBIfam" id="TIGR01557">
    <property type="entry name" value="myb_SHAQKYF"/>
    <property type="match status" value="1"/>
</dbReference>
<dbReference type="FunFam" id="1.10.10.60:FF:000002">
    <property type="entry name" value="Myb family transcription factor"/>
    <property type="match status" value="1"/>
</dbReference>
<reference evidence="10" key="1">
    <citation type="journal article" date="2013" name="J. Plant Res.">
        <title>Effect of fungi and light on seed germination of three Opuntia species from semiarid lands of central Mexico.</title>
        <authorList>
            <person name="Delgado-Sanchez P."/>
            <person name="Jimenez-Bremont J.F."/>
            <person name="Guerrero-Gonzalez Mde L."/>
            <person name="Flores J."/>
        </authorList>
    </citation>
    <scope>NUCLEOTIDE SEQUENCE</scope>
    <source>
        <tissue evidence="10">Cladode</tissue>
    </source>
</reference>
<feature type="compositionally biased region" description="Low complexity" evidence="7">
    <location>
        <begin position="415"/>
        <end position="424"/>
    </location>
</feature>
<proteinExistence type="inferred from homology"/>
<feature type="domain" description="Myb-like" evidence="8">
    <location>
        <begin position="260"/>
        <end position="311"/>
    </location>
</feature>
<dbReference type="EMBL" id="GISG01286160">
    <property type="protein sequence ID" value="MBA4680225.1"/>
    <property type="molecule type" value="Transcribed_RNA"/>
</dbReference>
<comment type="similarity">
    <text evidence="2">Belongs to the MYB-CC family.</text>
</comment>
<evidence type="ECO:0000259" key="9">
    <source>
        <dbReference type="Pfam" id="PF14379"/>
    </source>
</evidence>
<keyword evidence="3" id="KW-0805">Transcription regulation</keyword>
<evidence type="ECO:0000256" key="7">
    <source>
        <dbReference type="SAM" id="MobiDB-lite"/>
    </source>
</evidence>
<dbReference type="GO" id="GO:0005634">
    <property type="term" value="C:nucleus"/>
    <property type="evidence" value="ECO:0007669"/>
    <property type="project" value="UniProtKB-SubCell"/>
</dbReference>
<dbReference type="PANTHER" id="PTHR31499:SF80">
    <property type="entry name" value="HTH MYB-TYPE DOMAIN-CONTAINING PROTEIN"/>
    <property type="match status" value="1"/>
</dbReference>
<dbReference type="InterPro" id="IPR025756">
    <property type="entry name" value="Myb_CC_LHEQLE"/>
</dbReference>
<organism evidence="10">
    <name type="scientific">Opuntia streptacantha</name>
    <name type="common">Prickly pear cactus</name>
    <name type="synonym">Opuntia cardona</name>
    <dbReference type="NCBI Taxonomy" id="393608"/>
    <lineage>
        <taxon>Eukaryota</taxon>
        <taxon>Viridiplantae</taxon>
        <taxon>Streptophyta</taxon>
        <taxon>Embryophyta</taxon>
        <taxon>Tracheophyta</taxon>
        <taxon>Spermatophyta</taxon>
        <taxon>Magnoliopsida</taxon>
        <taxon>eudicotyledons</taxon>
        <taxon>Gunneridae</taxon>
        <taxon>Pentapetalae</taxon>
        <taxon>Caryophyllales</taxon>
        <taxon>Cactineae</taxon>
        <taxon>Cactaceae</taxon>
        <taxon>Opuntioideae</taxon>
        <taxon>Opuntia</taxon>
    </lineage>
</organism>
<feature type="compositionally biased region" description="Basic and acidic residues" evidence="7">
    <location>
        <begin position="425"/>
        <end position="434"/>
    </location>
</feature>